<dbReference type="InterPro" id="IPR029057">
    <property type="entry name" value="PRTase-like"/>
</dbReference>
<dbReference type="AlphaFoldDB" id="A0A2H0V7P4"/>
<comment type="caution">
    <text evidence="3">The sequence shown here is derived from an EMBL/GenBank/DDBJ whole genome shotgun (WGS) entry which is preliminary data.</text>
</comment>
<dbReference type="Gene3D" id="3.40.50.2020">
    <property type="match status" value="1"/>
</dbReference>
<name>A0A2H0V7P4_9BACT</name>
<gene>
    <name evidence="3" type="ORF">COT95_00605</name>
</gene>
<dbReference type="CDD" id="cd06223">
    <property type="entry name" value="PRTases_typeI"/>
    <property type="match status" value="1"/>
</dbReference>
<dbReference type="PANTHER" id="PTHR47505">
    <property type="entry name" value="DNA UTILIZATION PROTEIN YHGH"/>
    <property type="match status" value="1"/>
</dbReference>
<evidence type="ECO:0000313" key="3">
    <source>
        <dbReference type="EMBL" id="PIR95093.1"/>
    </source>
</evidence>
<dbReference type="PANTHER" id="PTHR47505:SF1">
    <property type="entry name" value="DNA UTILIZATION PROTEIN YHGH"/>
    <property type="match status" value="1"/>
</dbReference>
<organism evidence="3 4">
    <name type="scientific">Candidatus Falkowbacteria bacterium CG10_big_fil_rev_8_21_14_0_10_37_6</name>
    <dbReference type="NCBI Taxonomy" id="1974563"/>
    <lineage>
        <taxon>Bacteria</taxon>
        <taxon>Candidatus Falkowiibacteriota</taxon>
    </lineage>
</organism>
<dbReference type="Proteomes" id="UP000228614">
    <property type="component" value="Unassembled WGS sequence"/>
</dbReference>
<dbReference type="InterPro" id="IPR051910">
    <property type="entry name" value="ComF/GntX_DNA_util-trans"/>
</dbReference>
<dbReference type="InterPro" id="IPR000836">
    <property type="entry name" value="PRTase_dom"/>
</dbReference>
<dbReference type="SUPFAM" id="SSF53271">
    <property type="entry name" value="PRTase-like"/>
    <property type="match status" value="1"/>
</dbReference>
<dbReference type="EMBL" id="PFAN01000035">
    <property type="protein sequence ID" value="PIR95093.1"/>
    <property type="molecule type" value="Genomic_DNA"/>
</dbReference>
<sequence>MKAAIKIFLLGIVDIVFPIECFGCGFEGEWLCQKCARSLAIYENNRCPACHADSQYGKYCSECAKDRELCGILVAGNYKNKLLEKSIKTLKYRFASSVARELAGLLAGFFYEQQKKILFLNTAAESVPKIITDLQNVILVPVPLHKKRKRWRGFNQAEILAEEFLTKIYLAYDKDNLRRLRYTKPQAGLSGDERRENLRGSFIWDGKKLDEKYIILIDDVATTGSTLEECAKVLKKAGAREV</sequence>
<comment type="similarity">
    <text evidence="1">Belongs to the ComF/GntX family.</text>
</comment>
<evidence type="ECO:0000259" key="2">
    <source>
        <dbReference type="Pfam" id="PF18912"/>
    </source>
</evidence>
<reference evidence="4" key="1">
    <citation type="submission" date="2017-09" db="EMBL/GenBank/DDBJ databases">
        <title>Depth-based differentiation of microbial function through sediment-hosted aquifers and enrichment of novel symbionts in the deep terrestrial subsurface.</title>
        <authorList>
            <person name="Probst A.J."/>
            <person name="Ladd B."/>
            <person name="Jarett J.K."/>
            <person name="Geller-Mcgrath D.E."/>
            <person name="Sieber C.M.K."/>
            <person name="Emerson J.B."/>
            <person name="Anantharaman K."/>
            <person name="Thomas B.C."/>
            <person name="Malmstrom R."/>
            <person name="Stieglmeier M."/>
            <person name="Klingl A."/>
            <person name="Woyke T."/>
            <person name="Ryan C.M."/>
            <person name="Banfield J.F."/>
        </authorList>
    </citation>
    <scope>NUCLEOTIDE SEQUENCE [LARGE SCALE GENOMIC DNA]</scope>
</reference>
<evidence type="ECO:0000313" key="4">
    <source>
        <dbReference type="Proteomes" id="UP000228614"/>
    </source>
</evidence>
<evidence type="ECO:0000256" key="1">
    <source>
        <dbReference type="ARBA" id="ARBA00008007"/>
    </source>
</evidence>
<feature type="non-terminal residue" evidence="3">
    <location>
        <position position="242"/>
    </location>
</feature>
<protein>
    <recommendedName>
        <fullName evidence="2">Double zinc ribbon domain-containing protein</fullName>
    </recommendedName>
</protein>
<proteinExistence type="inferred from homology"/>
<dbReference type="Pfam" id="PF18912">
    <property type="entry name" value="DZR_2"/>
    <property type="match status" value="1"/>
</dbReference>
<dbReference type="InterPro" id="IPR044005">
    <property type="entry name" value="DZR_2"/>
</dbReference>
<feature type="domain" description="Double zinc ribbon" evidence="2">
    <location>
        <begin position="12"/>
        <end position="64"/>
    </location>
</feature>
<accession>A0A2H0V7P4</accession>